<comment type="caution">
    <text evidence="1">The sequence shown here is derived from an EMBL/GenBank/DDBJ whole genome shotgun (WGS) entry which is preliminary data.</text>
</comment>
<name>A0A843V996_COLES</name>
<dbReference type="Proteomes" id="UP000652761">
    <property type="component" value="Unassembled WGS sequence"/>
</dbReference>
<evidence type="ECO:0000313" key="1">
    <source>
        <dbReference type="EMBL" id="MQL92748.1"/>
    </source>
</evidence>
<dbReference type="EMBL" id="NMUH01001481">
    <property type="protein sequence ID" value="MQL92748.1"/>
    <property type="molecule type" value="Genomic_DNA"/>
</dbReference>
<organism evidence="1 2">
    <name type="scientific">Colocasia esculenta</name>
    <name type="common">Wild taro</name>
    <name type="synonym">Arum esculentum</name>
    <dbReference type="NCBI Taxonomy" id="4460"/>
    <lineage>
        <taxon>Eukaryota</taxon>
        <taxon>Viridiplantae</taxon>
        <taxon>Streptophyta</taxon>
        <taxon>Embryophyta</taxon>
        <taxon>Tracheophyta</taxon>
        <taxon>Spermatophyta</taxon>
        <taxon>Magnoliopsida</taxon>
        <taxon>Liliopsida</taxon>
        <taxon>Araceae</taxon>
        <taxon>Aroideae</taxon>
        <taxon>Colocasieae</taxon>
        <taxon>Colocasia</taxon>
    </lineage>
</organism>
<gene>
    <name evidence="1" type="ORF">Taro_025379</name>
</gene>
<sequence length="84" mass="9472">MRHCALCSAQSTSLLELSRCFVCRVAPLVERCDTCLWLLSALCWLVVNSGEVLPESSLLVLVEVRFSPELCCARFWLLRRCPLG</sequence>
<protein>
    <submittedName>
        <fullName evidence="1">Uncharacterized protein</fullName>
    </submittedName>
</protein>
<evidence type="ECO:0000313" key="2">
    <source>
        <dbReference type="Proteomes" id="UP000652761"/>
    </source>
</evidence>
<proteinExistence type="predicted"/>
<keyword evidence="2" id="KW-1185">Reference proteome</keyword>
<dbReference type="AlphaFoldDB" id="A0A843V996"/>
<accession>A0A843V996</accession>
<reference evidence="1" key="1">
    <citation type="submission" date="2017-07" db="EMBL/GenBank/DDBJ databases">
        <title>Taro Niue Genome Assembly and Annotation.</title>
        <authorList>
            <person name="Atibalentja N."/>
            <person name="Keating K."/>
            <person name="Fields C.J."/>
        </authorList>
    </citation>
    <scope>NUCLEOTIDE SEQUENCE</scope>
    <source>
        <strain evidence="1">Niue_2</strain>
        <tissue evidence="1">Leaf</tissue>
    </source>
</reference>